<dbReference type="AlphaFoldDB" id="A0A4P6JVL7"/>
<dbReference type="CDD" id="cd02440">
    <property type="entry name" value="AdoMet_MTases"/>
    <property type="match status" value="1"/>
</dbReference>
<dbReference type="KEGG" id="kbs:EPA93_28570"/>
<dbReference type="Proteomes" id="UP000290365">
    <property type="component" value="Chromosome"/>
</dbReference>
<accession>A0A4P6JVL7</accession>
<evidence type="ECO:0000313" key="3">
    <source>
        <dbReference type="Proteomes" id="UP000290365"/>
    </source>
</evidence>
<keyword evidence="2" id="KW-0489">Methyltransferase</keyword>
<dbReference type="InterPro" id="IPR041698">
    <property type="entry name" value="Methyltransf_25"/>
</dbReference>
<sequence length="287" mass="32341">MNENTTSANQQTNSYVIDAENAAEMARLNVQDKLITRAMGGLFPEQINLTETRRLLDIACGPGGWLLEVMKQYPHMQGVGIDISQLMMEYATGAAQREKLQNVYFRVMDATQSLDFPDQTFDLVNGRILTGFLSTNGWPSLLQECWRITRPGGSIRLTEPEYGFTNSAALDALTGMMAQALQRTNHSFSPHGRTFGTTPMLRLLIQQAGYQEIQHKAHVIDYSAGAELHKSNVQNLLIVYKLLQPFLVKAGITTTEEAERLYEQMIEDLQRPDFCGIDFYLTVWGHK</sequence>
<feature type="domain" description="Methyltransferase" evidence="1">
    <location>
        <begin position="56"/>
        <end position="153"/>
    </location>
</feature>
<evidence type="ECO:0000259" key="1">
    <source>
        <dbReference type="Pfam" id="PF13649"/>
    </source>
</evidence>
<reference evidence="2 3" key="1">
    <citation type="submission" date="2019-01" db="EMBL/GenBank/DDBJ databases">
        <title>Ktedonosporobacter rubrisoli SCAWS-G2.</title>
        <authorList>
            <person name="Huang Y."/>
            <person name="Yan B."/>
        </authorList>
    </citation>
    <scope>NUCLEOTIDE SEQUENCE [LARGE SCALE GENOMIC DNA]</scope>
    <source>
        <strain evidence="2 3">SCAWS-G2</strain>
    </source>
</reference>
<dbReference type="SUPFAM" id="SSF53335">
    <property type="entry name" value="S-adenosyl-L-methionine-dependent methyltransferases"/>
    <property type="match status" value="1"/>
</dbReference>
<proteinExistence type="predicted"/>
<organism evidence="2 3">
    <name type="scientific">Ktedonosporobacter rubrisoli</name>
    <dbReference type="NCBI Taxonomy" id="2509675"/>
    <lineage>
        <taxon>Bacteria</taxon>
        <taxon>Bacillati</taxon>
        <taxon>Chloroflexota</taxon>
        <taxon>Ktedonobacteria</taxon>
        <taxon>Ktedonobacterales</taxon>
        <taxon>Ktedonosporobacteraceae</taxon>
        <taxon>Ktedonosporobacter</taxon>
    </lineage>
</organism>
<dbReference type="PANTHER" id="PTHR43591">
    <property type="entry name" value="METHYLTRANSFERASE"/>
    <property type="match status" value="1"/>
</dbReference>
<dbReference type="PANTHER" id="PTHR43591:SF24">
    <property type="entry name" value="2-METHOXY-6-POLYPRENYL-1,4-BENZOQUINOL METHYLASE, MITOCHONDRIAL"/>
    <property type="match status" value="1"/>
</dbReference>
<evidence type="ECO:0000313" key="2">
    <source>
        <dbReference type="EMBL" id="QBD79718.1"/>
    </source>
</evidence>
<dbReference type="RefSeq" id="WP_129890784.1">
    <property type="nucleotide sequence ID" value="NZ_CP035758.1"/>
</dbReference>
<gene>
    <name evidence="2" type="ORF">EPA93_28570</name>
</gene>
<dbReference type="OrthoDB" id="147370at2"/>
<protein>
    <submittedName>
        <fullName evidence="2">Class I SAM-dependent methyltransferase</fullName>
    </submittedName>
</protein>
<dbReference type="GO" id="GO:0032259">
    <property type="term" value="P:methylation"/>
    <property type="evidence" value="ECO:0007669"/>
    <property type="project" value="UniProtKB-KW"/>
</dbReference>
<dbReference type="EMBL" id="CP035758">
    <property type="protein sequence ID" value="QBD79718.1"/>
    <property type="molecule type" value="Genomic_DNA"/>
</dbReference>
<dbReference type="Pfam" id="PF13649">
    <property type="entry name" value="Methyltransf_25"/>
    <property type="match status" value="1"/>
</dbReference>
<dbReference type="InterPro" id="IPR029063">
    <property type="entry name" value="SAM-dependent_MTases_sf"/>
</dbReference>
<dbReference type="Gene3D" id="3.40.50.150">
    <property type="entry name" value="Vaccinia Virus protein VP39"/>
    <property type="match status" value="1"/>
</dbReference>
<keyword evidence="2" id="KW-0808">Transferase</keyword>
<keyword evidence="3" id="KW-1185">Reference proteome</keyword>
<name>A0A4P6JVL7_KTERU</name>
<dbReference type="GO" id="GO:0008168">
    <property type="term" value="F:methyltransferase activity"/>
    <property type="evidence" value="ECO:0007669"/>
    <property type="project" value="UniProtKB-KW"/>
</dbReference>